<proteinExistence type="predicted"/>
<evidence type="ECO:0000256" key="1">
    <source>
        <dbReference type="SAM" id="MobiDB-lite"/>
    </source>
</evidence>
<feature type="region of interest" description="Disordered" evidence="1">
    <location>
        <begin position="278"/>
        <end position="310"/>
    </location>
</feature>
<feature type="compositionally biased region" description="Basic and acidic residues" evidence="1">
    <location>
        <begin position="200"/>
        <end position="217"/>
    </location>
</feature>
<dbReference type="Proteomes" id="UP001371218">
    <property type="component" value="Unassembled WGS sequence"/>
</dbReference>
<name>A0ABU9BWG7_9BURK</name>
<accession>A0ABU9BWG7</accession>
<organism evidence="2 3">
    <name type="scientific">Ideonella lacteola</name>
    <dbReference type="NCBI Taxonomy" id="2984193"/>
    <lineage>
        <taxon>Bacteria</taxon>
        <taxon>Pseudomonadati</taxon>
        <taxon>Pseudomonadota</taxon>
        <taxon>Betaproteobacteria</taxon>
        <taxon>Burkholderiales</taxon>
        <taxon>Sphaerotilaceae</taxon>
        <taxon>Ideonella</taxon>
    </lineage>
</organism>
<sequence>MRLIIDAKDGVSYLADAALIDDARAGAPSLCEGLASIAARPSFSEVASGTYRFARLREFPVDPAVQREFGPHGLLFDPVAEAAGGEPLLVHGGDVGMPGQRRAALGSVRLEPGLLRALVAQVQRLGLSAARAQLLLELRVGEKPPAWKFWARPSTTRQIVEQDDDDVDFFDAVVPSLAPYRHPNSAHAWMLYFDHQQREADRAQRDAGRSHANHDDHDDSDDDHPVQLAMPEAPCAGDGPQGPVASIVPAAGDVGGLAGPAPFVSTVAPLFQFSPPPGVDAQGRVREVPPPTQTVKPDAPTDASSDRERDASLRAAGLTLSMLAAESLEANPLDAPAIDAAGCEAGAAMIDSAPESGEPADDLVQSSTSY</sequence>
<protein>
    <submittedName>
        <fullName evidence="2">Uncharacterized protein</fullName>
    </submittedName>
</protein>
<evidence type="ECO:0000313" key="2">
    <source>
        <dbReference type="EMBL" id="MEK8033464.1"/>
    </source>
</evidence>
<gene>
    <name evidence="2" type="ORF">AACH06_21805</name>
</gene>
<reference evidence="2 3" key="1">
    <citation type="submission" date="2024-04" db="EMBL/GenBank/DDBJ databases">
        <title>Novel species of the genus Ideonella isolated from streams.</title>
        <authorList>
            <person name="Lu H."/>
        </authorList>
    </citation>
    <scope>NUCLEOTIDE SEQUENCE [LARGE SCALE GENOMIC DNA]</scope>
    <source>
        <strain evidence="2 3">DXS29W</strain>
    </source>
</reference>
<comment type="caution">
    <text evidence="2">The sequence shown here is derived from an EMBL/GenBank/DDBJ whole genome shotgun (WGS) entry which is preliminary data.</text>
</comment>
<keyword evidence="3" id="KW-1185">Reference proteome</keyword>
<dbReference type="RefSeq" id="WP_341427886.1">
    <property type="nucleotide sequence ID" value="NZ_JBBUTG010000016.1"/>
</dbReference>
<feature type="region of interest" description="Disordered" evidence="1">
    <location>
        <begin position="350"/>
        <end position="370"/>
    </location>
</feature>
<feature type="region of interest" description="Disordered" evidence="1">
    <location>
        <begin position="200"/>
        <end position="247"/>
    </location>
</feature>
<evidence type="ECO:0000313" key="3">
    <source>
        <dbReference type="Proteomes" id="UP001371218"/>
    </source>
</evidence>
<dbReference type="EMBL" id="JBBUTG010000016">
    <property type="protein sequence ID" value="MEK8033464.1"/>
    <property type="molecule type" value="Genomic_DNA"/>
</dbReference>